<organism evidence="9 10">
    <name type="scientific">Burkholderia stagnalis</name>
    <dbReference type="NCBI Taxonomy" id="1503054"/>
    <lineage>
        <taxon>Bacteria</taxon>
        <taxon>Pseudomonadati</taxon>
        <taxon>Pseudomonadota</taxon>
        <taxon>Betaproteobacteria</taxon>
        <taxon>Burkholderiales</taxon>
        <taxon>Burkholderiaceae</taxon>
        <taxon>Burkholderia</taxon>
        <taxon>Burkholderia cepacia complex</taxon>
    </lineage>
</organism>
<dbReference type="InterPro" id="IPR017475">
    <property type="entry name" value="EPS_sugar_tfrase"/>
</dbReference>
<dbReference type="Pfam" id="PF13727">
    <property type="entry name" value="CoA_binding_3"/>
    <property type="match status" value="1"/>
</dbReference>
<dbReference type="RefSeq" id="WP_124491959.1">
    <property type="nucleotide sequence ID" value="NZ_QTOI01000081.1"/>
</dbReference>
<dbReference type="PANTHER" id="PTHR30576:SF0">
    <property type="entry name" value="UNDECAPRENYL-PHOSPHATE N-ACETYLGALACTOSAMINYL 1-PHOSPHATE TRANSFERASE-RELATED"/>
    <property type="match status" value="1"/>
</dbReference>
<dbReference type="InterPro" id="IPR003362">
    <property type="entry name" value="Bact_transf"/>
</dbReference>
<keyword evidence="3 9" id="KW-0808">Transferase</keyword>
<dbReference type="NCBIfam" id="TIGR03025">
    <property type="entry name" value="EPS_sugtrans"/>
    <property type="match status" value="1"/>
</dbReference>
<dbReference type="Pfam" id="PF02397">
    <property type="entry name" value="Bac_transf"/>
    <property type="match status" value="1"/>
</dbReference>
<keyword evidence="6 7" id="KW-0472">Membrane</keyword>
<dbReference type="PANTHER" id="PTHR30576">
    <property type="entry name" value="COLANIC BIOSYNTHESIS UDP-GLUCOSE LIPID CARRIER TRANSFERASE"/>
    <property type="match status" value="1"/>
</dbReference>
<comment type="caution">
    <text evidence="9">The sequence shown here is derived from an EMBL/GenBank/DDBJ whole genome shotgun (WGS) entry which is preliminary data.</text>
</comment>
<dbReference type="Proteomes" id="UP000281098">
    <property type="component" value="Unassembled WGS sequence"/>
</dbReference>
<evidence type="ECO:0000256" key="2">
    <source>
        <dbReference type="ARBA" id="ARBA00006464"/>
    </source>
</evidence>
<sequence length="457" mass="51201">MIPTLSQLADVCLIVLAASGAHFLRFDTSSDFTDLQAVLVGSAAALSFVIFPLFGIYRSWRGKPVFSLLLNTMFAWATVQAINVVLVFSTRESALLSRGWFALWCVLSIGGLLCVKVSVRAVLSYLRGTGRNGRMVAIVAGDTEVRRMVKRILLARQAGFKPAIVFDARNHNNANVLGVPVTQRLNEFVTTVRRQKVSEVWIVGRPSEVQPVEWFVETFKHDFVNIRFFPDLGSLAFGDARAVELLGVPAINIVTSPADRTRIVPKAIFDRLFAALVLIVLAPMMAAIAIAVKLSSPGPVLFRQRRMGADGASFTIYKFRSMVVHHEAAGQVTQAARHDPRVTRIGAFLRRTSLDELPQFLNVLRGDMSVVGPRPHATEHDELYKNLVRHYMYRYRIKPGITGWAQVNGLRGETGRVEHMEDRVALDLYYIRNWTFWFDLKIVLLTILKGFRGNKAY</sequence>
<evidence type="ECO:0000313" key="10">
    <source>
        <dbReference type="Proteomes" id="UP000281098"/>
    </source>
</evidence>
<evidence type="ECO:0000256" key="1">
    <source>
        <dbReference type="ARBA" id="ARBA00004141"/>
    </source>
</evidence>
<dbReference type="Gene3D" id="3.40.50.720">
    <property type="entry name" value="NAD(P)-binding Rossmann-like Domain"/>
    <property type="match status" value="1"/>
</dbReference>
<gene>
    <name evidence="9" type="ORF">DF017_34570</name>
</gene>
<reference evidence="9 10" key="1">
    <citation type="submission" date="2018-08" db="EMBL/GenBank/DDBJ databases">
        <title>Comparative analysis of Burkholderia isolates from Puerto Rico.</title>
        <authorList>
            <person name="Hall C."/>
            <person name="Sahl J."/>
            <person name="Wagner D."/>
        </authorList>
    </citation>
    <scope>NUCLEOTIDE SEQUENCE [LARGE SCALE GENOMIC DNA]</scope>
    <source>
        <strain evidence="9 10">Bp8966</strain>
    </source>
</reference>
<evidence type="ECO:0000256" key="3">
    <source>
        <dbReference type="ARBA" id="ARBA00022679"/>
    </source>
</evidence>
<dbReference type="InterPro" id="IPR017473">
    <property type="entry name" value="Undecaprenyl-P_gluc_Ptfrase"/>
</dbReference>
<feature type="transmembrane region" description="Helical" evidence="7">
    <location>
        <begin position="68"/>
        <end position="89"/>
    </location>
</feature>
<evidence type="ECO:0000256" key="5">
    <source>
        <dbReference type="ARBA" id="ARBA00022989"/>
    </source>
</evidence>
<accession>A0ABX9YCU2</accession>
<feature type="domain" description="Bacterial sugar transferase" evidence="8">
    <location>
        <begin position="266"/>
        <end position="450"/>
    </location>
</feature>
<evidence type="ECO:0000256" key="7">
    <source>
        <dbReference type="SAM" id="Phobius"/>
    </source>
</evidence>
<feature type="transmembrane region" description="Helical" evidence="7">
    <location>
        <begin position="101"/>
        <end position="126"/>
    </location>
</feature>
<feature type="transmembrane region" description="Helical" evidence="7">
    <location>
        <begin position="36"/>
        <end position="56"/>
    </location>
</feature>
<evidence type="ECO:0000256" key="6">
    <source>
        <dbReference type="ARBA" id="ARBA00023136"/>
    </source>
</evidence>
<proteinExistence type="inferred from homology"/>
<comment type="similarity">
    <text evidence="2">Belongs to the bacterial sugar transferase family.</text>
</comment>
<dbReference type="EC" id="2.7.8.31" evidence="9"/>
<comment type="subcellular location">
    <subcellularLocation>
        <location evidence="1">Membrane</location>
        <topology evidence="1">Multi-pass membrane protein</topology>
    </subcellularLocation>
</comment>
<evidence type="ECO:0000313" key="9">
    <source>
        <dbReference type="EMBL" id="RQY79887.1"/>
    </source>
</evidence>
<dbReference type="GO" id="GO:0089702">
    <property type="term" value="F:undecaprenyl-phosphate glucose phosphotransferase activity"/>
    <property type="evidence" value="ECO:0007669"/>
    <property type="project" value="UniProtKB-EC"/>
</dbReference>
<evidence type="ECO:0000256" key="4">
    <source>
        <dbReference type="ARBA" id="ARBA00022692"/>
    </source>
</evidence>
<keyword evidence="5 7" id="KW-1133">Transmembrane helix</keyword>
<keyword evidence="10" id="KW-1185">Reference proteome</keyword>
<protein>
    <submittedName>
        <fullName evidence="9">Undecaprenyl-phosphate glucose phosphotransferase</fullName>
        <ecNumber evidence="9">2.7.8.31</ecNumber>
    </submittedName>
</protein>
<dbReference type="NCBIfam" id="TIGR03023">
    <property type="entry name" value="WcaJ_sugtrans"/>
    <property type="match status" value="1"/>
</dbReference>
<name>A0ABX9YCU2_9BURK</name>
<keyword evidence="4 7" id="KW-0812">Transmembrane</keyword>
<feature type="transmembrane region" description="Helical" evidence="7">
    <location>
        <begin position="272"/>
        <end position="292"/>
    </location>
</feature>
<dbReference type="EMBL" id="QTPM01000082">
    <property type="protein sequence ID" value="RQY79887.1"/>
    <property type="molecule type" value="Genomic_DNA"/>
</dbReference>
<evidence type="ECO:0000259" key="8">
    <source>
        <dbReference type="Pfam" id="PF02397"/>
    </source>
</evidence>